<accession>M2Q3W1</accession>
<keyword evidence="8" id="KW-1185">Reference proteome</keyword>
<gene>
    <name evidence="7" type="ORF">HMPREF9943_00724</name>
</gene>
<dbReference type="BioCyc" id="ECAT999415-HMP:GTTI-746-MONOMER"/>
<dbReference type="CDD" id="cd02440">
    <property type="entry name" value="AdoMet_MTases"/>
    <property type="match status" value="1"/>
</dbReference>
<dbReference type="STRING" id="999415.HMPREF9943_00724"/>
<evidence type="ECO:0000256" key="4">
    <source>
        <dbReference type="ARBA" id="ARBA00022679"/>
    </source>
</evidence>
<evidence type="ECO:0000256" key="3">
    <source>
        <dbReference type="ARBA" id="ARBA00022603"/>
    </source>
</evidence>
<dbReference type="InterPro" id="IPR053943">
    <property type="entry name" value="RlmKL-like_Mtase_CS"/>
</dbReference>
<dbReference type="GO" id="GO:0016423">
    <property type="term" value="F:tRNA (guanine) methyltransferase activity"/>
    <property type="evidence" value="ECO:0007669"/>
    <property type="project" value="TreeGrafter"/>
</dbReference>
<proteinExistence type="predicted"/>
<dbReference type="InterPro" id="IPR029063">
    <property type="entry name" value="SAM-dependent_MTases_sf"/>
</dbReference>
<dbReference type="RefSeq" id="WP_004802121.1">
    <property type="nucleotide sequence ID" value="NZ_KB446647.1"/>
</dbReference>
<evidence type="ECO:0000256" key="1">
    <source>
        <dbReference type="ARBA" id="ARBA00004496"/>
    </source>
</evidence>
<dbReference type="AlphaFoldDB" id="M2Q3W1"/>
<dbReference type="Proteomes" id="UP000011758">
    <property type="component" value="Unassembled WGS sequence"/>
</dbReference>
<name>M2Q3W1_9FIRM</name>
<dbReference type="InterPro" id="IPR000241">
    <property type="entry name" value="RlmKL-like_Mtase"/>
</dbReference>
<comment type="caution">
    <text evidence="7">The sequence shown here is derived from an EMBL/GenBank/DDBJ whole genome shotgun (WGS) entry which is preliminary data.</text>
</comment>
<dbReference type="OrthoDB" id="1637728at2"/>
<dbReference type="Gene3D" id="3.40.50.150">
    <property type="entry name" value="Vaccinia Virus protein VP39"/>
    <property type="match status" value="1"/>
</dbReference>
<dbReference type="eggNOG" id="COG0116">
    <property type="taxonomic scope" value="Bacteria"/>
</dbReference>
<dbReference type="PANTHER" id="PTHR14911:SF13">
    <property type="entry name" value="TRNA (GUANINE(6)-N2)-METHYLTRANSFERASE THUMP3"/>
    <property type="match status" value="1"/>
</dbReference>
<dbReference type="PANTHER" id="PTHR14911">
    <property type="entry name" value="THUMP DOMAIN-CONTAINING"/>
    <property type="match status" value="1"/>
</dbReference>
<dbReference type="SUPFAM" id="SSF53335">
    <property type="entry name" value="S-adenosyl-L-methionine-dependent methyltransferases"/>
    <property type="match status" value="1"/>
</dbReference>
<evidence type="ECO:0000313" key="7">
    <source>
        <dbReference type="EMBL" id="EMD16946.1"/>
    </source>
</evidence>
<dbReference type="GO" id="GO:0005737">
    <property type="term" value="C:cytoplasm"/>
    <property type="evidence" value="ECO:0007669"/>
    <property type="project" value="UniProtKB-SubCell"/>
</dbReference>
<reference evidence="7 8" key="1">
    <citation type="submission" date="2013-02" db="EMBL/GenBank/DDBJ databases">
        <title>The Genome Sequence of Lactobacillus catenaformis F0143.</title>
        <authorList>
            <consortium name="The Broad Institute Genome Sequencing Platform"/>
            <person name="Earl A."/>
            <person name="Ward D."/>
            <person name="Feldgarden M."/>
            <person name="Gevers D."/>
            <person name="Izard J."/>
            <person name="Blanton J.M."/>
            <person name="Mathney J."/>
            <person name="Dewhirst F.E."/>
            <person name="Young S.K."/>
            <person name="Zeng Q."/>
            <person name="Gargeya S."/>
            <person name="Fitzgerald M."/>
            <person name="Haas B."/>
            <person name="Abouelleil A."/>
            <person name="Alvarado L."/>
            <person name="Arachchi H.M."/>
            <person name="Berlin A."/>
            <person name="Chapman S.B."/>
            <person name="Gearin G."/>
            <person name="Goldberg J."/>
            <person name="Griggs A."/>
            <person name="Gujja S."/>
            <person name="Hansen M."/>
            <person name="Heiman D."/>
            <person name="Howarth C."/>
            <person name="Larimer J."/>
            <person name="Lui A."/>
            <person name="MacDonald P.J.P."/>
            <person name="McCowen C."/>
            <person name="Montmayeur A."/>
            <person name="Murphy C."/>
            <person name="Neiman D."/>
            <person name="Pearson M."/>
            <person name="Priest M."/>
            <person name="Roberts A."/>
            <person name="Saif S."/>
            <person name="Shea T."/>
            <person name="Sisk P."/>
            <person name="Stolte C."/>
            <person name="Sykes S."/>
            <person name="Wortman J."/>
            <person name="Nusbaum C."/>
            <person name="Birren B."/>
        </authorList>
    </citation>
    <scope>NUCLEOTIDE SEQUENCE [LARGE SCALE GENOMIC DNA]</scope>
    <source>
        <strain evidence="7 8">OT 569</strain>
    </source>
</reference>
<evidence type="ECO:0000256" key="2">
    <source>
        <dbReference type="ARBA" id="ARBA00022490"/>
    </source>
</evidence>
<protein>
    <recommendedName>
        <fullName evidence="6">Ribosomal RNA large subunit methyltransferase K/L-like methyltransferase domain-containing protein</fullName>
    </recommendedName>
</protein>
<dbReference type="GO" id="GO:0030488">
    <property type="term" value="P:tRNA methylation"/>
    <property type="evidence" value="ECO:0007669"/>
    <property type="project" value="TreeGrafter"/>
</dbReference>
<dbReference type="PROSITE" id="PS01261">
    <property type="entry name" value="UPF0020"/>
    <property type="match status" value="1"/>
</dbReference>
<keyword evidence="5" id="KW-0819">tRNA processing</keyword>
<feature type="domain" description="Ribosomal RNA large subunit methyltransferase K/L-like methyltransferase" evidence="6">
    <location>
        <begin position="308"/>
        <end position="459"/>
    </location>
</feature>
<dbReference type="EMBL" id="AGEJ01000012">
    <property type="protein sequence ID" value="EMD16946.1"/>
    <property type="molecule type" value="Genomic_DNA"/>
</dbReference>
<evidence type="ECO:0000313" key="8">
    <source>
        <dbReference type="Proteomes" id="UP000011758"/>
    </source>
</evidence>
<keyword evidence="3" id="KW-0489">Methyltransferase</keyword>
<keyword evidence="2" id="KW-0963">Cytoplasm</keyword>
<keyword evidence="4" id="KW-0808">Transferase</keyword>
<evidence type="ECO:0000259" key="6">
    <source>
        <dbReference type="Pfam" id="PF01170"/>
    </source>
</evidence>
<dbReference type="PATRIC" id="fig|999415.3.peg.725"/>
<comment type="subcellular location">
    <subcellularLocation>
        <location evidence="1">Cytoplasm</location>
    </subcellularLocation>
</comment>
<sequence>MREEIVRSIINETDLREQLILLKNTLKEDEQLTDSRLFDKLKFFLESGDSKIRKNAALVLGHYHRYNIKELLLNSYYHETTEYVKEAYLKALARQDCKSITDELRQIRSNLLTDCVTDSKHIDAQLKILNPLILSYITHKKKSIRLLHKGVDVILTSLPFYQFTLFEYVLNLKYKPVAQGVLVRTNSLYDLLPIRNYNELIIPIKNCSAMDINDKYISDCFQNSNLLELLNILFDTEEAFYYKLTDQLKIKNPALISKLVSHFNKSYSKRLLNVTSNYEIEILLRELRPHKVNAYLKITSLDNPRFDYRKEIISNSMQPYVANTLLQLAKPYMDVYAKVLDPFCGSGITLIERCLLKPVSFTIGIDIYAKGLEAAKRNTRAANLDINYVNKDCLRFVNNEMFDEIITDMPTYAQMKDKKALEYLYDNFFKRIPKLVRSDGYVFIYTSEISLIEKNLRLNKGYLSLIEHYDVPRGKNLFYFFILQVR</sequence>
<dbReference type="Pfam" id="PF01170">
    <property type="entry name" value="UPF0020"/>
    <property type="match status" value="1"/>
</dbReference>
<evidence type="ECO:0000256" key="5">
    <source>
        <dbReference type="ARBA" id="ARBA00022694"/>
    </source>
</evidence>
<organism evidence="7 8">
    <name type="scientific">Eggerthia catenaformis OT 569 = DSM 20559</name>
    <dbReference type="NCBI Taxonomy" id="999415"/>
    <lineage>
        <taxon>Bacteria</taxon>
        <taxon>Bacillati</taxon>
        <taxon>Bacillota</taxon>
        <taxon>Erysipelotrichia</taxon>
        <taxon>Erysipelotrichales</taxon>
        <taxon>Coprobacillaceae</taxon>
        <taxon>Eggerthia</taxon>
    </lineage>
</organism>